<keyword evidence="1" id="KW-1133">Transmembrane helix</keyword>
<feature type="transmembrane region" description="Helical" evidence="1">
    <location>
        <begin position="177"/>
        <end position="196"/>
    </location>
</feature>
<feature type="transmembrane region" description="Helical" evidence="1">
    <location>
        <begin position="154"/>
        <end position="171"/>
    </location>
</feature>
<feature type="transmembrane region" description="Helical" evidence="1">
    <location>
        <begin position="130"/>
        <end position="147"/>
    </location>
</feature>
<feature type="transmembrane region" description="Helical" evidence="1">
    <location>
        <begin position="74"/>
        <end position="99"/>
    </location>
</feature>
<feature type="transmembrane region" description="Helical" evidence="1">
    <location>
        <begin position="292"/>
        <end position="311"/>
    </location>
</feature>
<proteinExistence type="predicted"/>
<protein>
    <recommendedName>
        <fullName evidence="4">Glycosyltransferase RgtA/B/C/D-like domain-containing protein</fullName>
    </recommendedName>
</protein>
<feature type="transmembrane region" description="Helical" evidence="1">
    <location>
        <begin position="317"/>
        <end position="333"/>
    </location>
</feature>
<sequence length="495" mass="51224">MGQERRTVLLVALVAGSLRLVGLLRPVRGDEAGFTLVARAWAPSADSLYGPYFVDRPPMLVATYGLTDWLAGPLAVRVLGALAAAALVVLAAATARLVAGDVAARWTAVLVAALCVTPLIDVVAAKGELLGLPLVVGGCLLALLALRRATGARSLLLAGAAGAVSATALGYKQSLVGGLVFGAVLLVVAVLTREVAARRGAALAAAALAGAAVPVLATIGWAWGAGVRLEVLSYAVWGFRADASAVLAEQPASAPGERAVGLVLVAAGAGMVAVIGGLLVHVRDEVGRDAAVTWAVLAMLGADTLALAASGSYWRDYLFALVPSTALAAALLVRRRSKRGLAMRAVVAATAVSSAVSFVVWGGVQVLDRQELDETDTGAALAAAAEPHDTLTVFGGRADLQLTSGMASPYPYLWSLPMRTLDPGLERLRGLLASPRRPTWFVEWVHLGAWTPEAGARLREVLDEHYVEVGGACGDHRVYVRRDVERPAPEPRCHG</sequence>
<keyword evidence="3" id="KW-1185">Reference proteome</keyword>
<evidence type="ECO:0000256" key="1">
    <source>
        <dbReference type="SAM" id="Phobius"/>
    </source>
</evidence>
<feature type="transmembrane region" description="Helical" evidence="1">
    <location>
        <begin position="259"/>
        <end position="280"/>
    </location>
</feature>
<dbReference type="Proteomes" id="UP000516957">
    <property type="component" value="Unassembled WGS sequence"/>
</dbReference>
<gene>
    <name evidence="2" type="ORF">BKA08_000410</name>
</gene>
<evidence type="ECO:0000313" key="3">
    <source>
        <dbReference type="Proteomes" id="UP000516957"/>
    </source>
</evidence>
<dbReference type="AlphaFoldDB" id="A0A7Y9EYA0"/>
<evidence type="ECO:0000313" key="2">
    <source>
        <dbReference type="EMBL" id="NYD56172.1"/>
    </source>
</evidence>
<comment type="caution">
    <text evidence="2">The sequence shown here is derived from an EMBL/GenBank/DDBJ whole genome shotgun (WGS) entry which is preliminary data.</text>
</comment>
<dbReference type="RefSeq" id="WP_179614109.1">
    <property type="nucleotide sequence ID" value="NZ_CP059163.1"/>
</dbReference>
<feature type="transmembrane region" description="Helical" evidence="1">
    <location>
        <begin position="203"/>
        <end position="223"/>
    </location>
</feature>
<feature type="transmembrane region" description="Helical" evidence="1">
    <location>
        <begin position="345"/>
        <end position="364"/>
    </location>
</feature>
<dbReference type="EMBL" id="JACCBE010000001">
    <property type="protein sequence ID" value="NYD56172.1"/>
    <property type="molecule type" value="Genomic_DNA"/>
</dbReference>
<accession>A0A7Y9EYA0</accession>
<name>A0A7Y9EYA0_9ACTN</name>
<keyword evidence="1" id="KW-0472">Membrane</keyword>
<organism evidence="2 3">
    <name type="scientific">Nocardioides marinisabuli</name>
    <dbReference type="NCBI Taxonomy" id="419476"/>
    <lineage>
        <taxon>Bacteria</taxon>
        <taxon>Bacillati</taxon>
        <taxon>Actinomycetota</taxon>
        <taxon>Actinomycetes</taxon>
        <taxon>Propionibacteriales</taxon>
        <taxon>Nocardioidaceae</taxon>
        <taxon>Nocardioides</taxon>
    </lineage>
</organism>
<reference evidence="2 3" key="1">
    <citation type="submission" date="2020-07" db="EMBL/GenBank/DDBJ databases">
        <title>Sequencing the genomes of 1000 actinobacteria strains.</title>
        <authorList>
            <person name="Klenk H.-P."/>
        </authorList>
    </citation>
    <scope>NUCLEOTIDE SEQUENCE [LARGE SCALE GENOMIC DNA]</scope>
    <source>
        <strain evidence="2 3">DSM 18965</strain>
    </source>
</reference>
<keyword evidence="1" id="KW-0812">Transmembrane</keyword>
<evidence type="ECO:0008006" key="4">
    <source>
        <dbReference type="Google" id="ProtNLM"/>
    </source>
</evidence>
<feature type="transmembrane region" description="Helical" evidence="1">
    <location>
        <begin position="106"/>
        <end position="124"/>
    </location>
</feature>